<keyword evidence="2" id="KW-1185">Reference proteome</keyword>
<evidence type="ECO:0000313" key="2">
    <source>
        <dbReference type="Proteomes" id="UP000267341"/>
    </source>
</evidence>
<proteinExistence type="predicted"/>
<organism evidence="1 2">
    <name type="scientific">Yokenella regensburgei</name>
    <dbReference type="NCBI Taxonomy" id="158877"/>
    <lineage>
        <taxon>Bacteria</taxon>
        <taxon>Pseudomonadati</taxon>
        <taxon>Pseudomonadota</taxon>
        <taxon>Gammaproteobacteria</taxon>
        <taxon>Enterobacterales</taxon>
        <taxon>Enterobacteriaceae</taxon>
        <taxon>Yokenella</taxon>
    </lineage>
</organism>
<evidence type="ECO:0000313" key="1">
    <source>
        <dbReference type="EMBL" id="RKR64986.1"/>
    </source>
</evidence>
<dbReference type="RefSeq" id="WP_134436737.1">
    <property type="nucleotide sequence ID" value="NZ_RBIZ01000003.1"/>
</dbReference>
<name>A0ABX9S3Y9_9ENTR</name>
<dbReference type="GeneID" id="66903735"/>
<evidence type="ECO:0008006" key="3">
    <source>
        <dbReference type="Google" id="ProtNLM"/>
    </source>
</evidence>
<reference evidence="1 2" key="1">
    <citation type="submission" date="2018-10" db="EMBL/GenBank/DDBJ databases">
        <title>Genomic Encyclopedia of Type Strains, Phase IV (KMG-IV): sequencing the most valuable type-strain genomes for metagenomic binning, comparative biology and taxonomic classification.</title>
        <authorList>
            <person name="Goeker M."/>
        </authorList>
    </citation>
    <scope>NUCLEOTIDE SEQUENCE [LARGE SCALE GENOMIC DNA]</scope>
    <source>
        <strain evidence="1 2">DSM 5079</strain>
    </source>
</reference>
<dbReference type="EMBL" id="RBIZ01000003">
    <property type="protein sequence ID" value="RKR64986.1"/>
    <property type="molecule type" value="Genomic_DNA"/>
</dbReference>
<dbReference type="Proteomes" id="UP000267341">
    <property type="component" value="Unassembled WGS sequence"/>
</dbReference>
<comment type="caution">
    <text evidence="1">The sequence shown here is derived from an EMBL/GenBank/DDBJ whole genome shotgun (WGS) entry which is preliminary data.</text>
</comment>
<accession>A0ABX9S3Y9</accession>
<sequence length="85" mass="9520">MTLPSEMEKITLVVTAISKNQRVIIGKKRHGNINLEHVVIIRNSDGSFGELLPLITDINEDELDDKMEYLIIDIGFLSDGLNPNT</sequence>
<gene>
    <name evidence="1" type="ORF">C7387_1705</name>
</gene>
<protein>
    <recommendedName>
        <fullName evidence="3">Transposase</fullName>
    </recommendedName>
</protein>